<name>A0A024FXZ2_9STRA</name>
<evidence type="ECO:0000313" key="2">
    <source>
        <dbReference type="EMBL" id="CCI39302.1"/>
    </source>
</evidence>
<accession>A0A024FXZ2</accession>
<feature type="compositionally biased region" description="Low complexity" evidence="1">
    <location>
        <begin position="332"/>
        <end position="347"/>
    </location>
</feature>
<feature type="region of interest" description="Disordered" evidence="1">
    <location>
        <begin position="276"/>
        <end position="348"/>
    </location>
</feature>
<feature type="compositionally biased region" description="Acidic residues" evidence="1">
    <location>
        <begin position="234"/>
        <end position="244"/>
    </location>
</feature>
<comment type="caution">
    <text evidence="2">The sequence shown here is derived from an EMBL/GenBank/DDBJ whole genome shotgun (WGS) entry which is preliminary data.</text>
</comment>
<evidence type="ECO:0000256" key="1">
    <source>
        <dbReference type="SAM" id="MobiDB-lite"/>
    </source>
</evidence>
<gene>
    <name evidence="2" type="ORF">BN9_000850</name>
</gene>
<keyword evidence="3" id="KW-1185">Reference proteome</keyword>
<dbReference type="OrthoDB" id="2160638at2759"/>
<proteinExistence type="predicted"/>
<dbReference type="InParanoid" id="A0A024FXZ2"/>
<dbReference type="AlphaFoldDB" id="A0A024FXZ2"/>
<dbReference type="EMBL" id="CAIX01000001">
    <property type="protein sequence ID" value="CCI39302.1"/>
    <property type="molecule type" value="Genomic_DNA"/>
</dbReference>
<dbReference type="Proteomes" id="UP000053237">
    <property type="component" value="Unassembled WGS sequence"/>
</dbReference>
<dbReference type="STRING" id="65357.A0A024FXZ2"/>
<feature type="compositionally biased region" description="Basic and acidic residues" evidence="1">
    <location>
        <begin position="217"/>
        <end position="233"/>
    </location>
</feature>
<sequence length="387" mass="43639">MLETLTDKELELKRSVQETLQTQGVLAKLKAELRSAVFQVLQQQNVQSKSVKTCRRREKLIAENAREYAVSLELCLDFLKSLELDHTFSVLRTEANCSESVREIDSNVVNYRRHLLQEFKLPLTAESCEKPVLFDLMKTFWTLPAENQQSVLEGKATDHILEYEVHPSSGEDSDSAHSDTAPEILSTASTVDCSERENKSTKLSAFMHHGYLGNMTKADDVNTRKGDKDQVEIREDEEVNDDDEHQLGTLDAKLQAMEAEDETGILEKLRATLLVDQDRAEDPDSESDSSKVPSHNITDSNLKPSARKDSVDQDANYGSDFEEEEFEEEIASEISEASSLEQASQASVISERDAELVEQIQKDKVVLDEIALQSYDYIEAIEHPHTL</sequence>
<protein>
    <recommendedName>
        <fullName evidence="4">LisH domain-containing protein</fullName>
    </recommendedName>
</protein>
<evidence type="ECO:0000313" key="3">
    <source>
        <dbReference type="Proteomes" id="UP000053237"/>
    </source>
</evidence>
<dbReference type="Gene3D" id="1.20.960.40">
    <property type="match status" value="1"/>
</dbReference>
<feature type="compositionally biased region" description="Acidic residues" evidence="1">
    <location>
        <begin position="320"/>
        <end position="331"/>
    </location>
</feature>
<feature type="region of interest" description="Disordered" evidence="1">
    <location>
        <begin position="216"/>
        <end position="244"/>
    </location>
</feature>
<feature type="compositionally biased region" description="Polar residues" evidence="1">
    <location>
        <begin position="290"/>
        <end position="303"/>
    </location>
</feature>
<reference evidence="2 3" key="1">
    <citation type="submission" date="2012-05" db="EMBL/GenBank/DDBJ databases">
        <title>Recombination and specialization in a pathogen metapopulation.</title>
        <authorList>
            <person name="Gardiner A."/>
            <person name="Kemen E."/>
            <person name="Schultz-Larsen T."/>
            <person name="MacLean D."/>
            <person name="Van Oosterhout C."/>
            <person name="Jones J.D.G."/>
        </authorList>
    </citation>
    <scope>NUCLEOTIDE SEQUENCE [LARGE SCALE GENOMIC DNA]</scope>
    <source>
        <strain evidence="2 3">Ac Nc2</strain>
    </source>
</reference>
<evidence type="ECO:0008006" key="4">
    <source>
        <dbReference type="Google" id="ProtNLM"/>
    </source>
</evidence>
<organism evidence="2 3">
    <name type="scientific">Albugo candida</name>
    <dbReference type="NCBI Taxonomy" id="65357"/>
    <lineage>
        <taxon>Eukaryota</taxon>
        <taxon>Sar</taxon>
        <taxon>Stramenopiles</taxon>
        <taxon>Oomycota</taxon>
        <taxon>Peronosporomycetes</taxon>
        <taxon>Albuginales</taxon>
        <taxon>Albuginaceae</taxon>
        <taxon>Albugo</taxon>
    </lineage>
</organism>